<comment type="cofactor">
    <cofactor evidence="4">
        <name>a divalent metal cation</name>
        <dbReference type="ChEBI" id="CHEBI:60240"/>
    </cofactor>
    <text evidence="4">Binds 2 divalent metal cations per subunit. Site 1 may preferentially bind zinc ions, while site 2 has a preference for magnesium and/or manganese ions.</text>
</comment>
<feature type="binding site" evidence="3">
    <location>
        <position position="30"/>
    </location>
    <ligand>
        <name>Zn(2+)</name>
        <dbReference type="ChEBI" id="CHEBI:29105"/>
        <label>2</label>
    </ligand>
</feature>
<feature type="binding site" evidence="3">
    <location>
        <position position="30"/>
    </location>
    <ligand>
        <name>Zn(2+)</name>
        <dbReference type="ChEBI" id="CHEBI:29105"/>
        <label>1</label>
    </ligand>
</feature>
<evidence type="ECO:0000256" key="5">
    <source>
        <dbReference type="SAM" id="MobiDB-lite"/>
    </source>
</evidence>
<feature type="domain" description="PDEase" evidence="6">
    <location>
        <begin position="1"/>
        <end position="236"/>
    </location>
</feature>
<evidence type="ECO:0000256" key="1">
    <source>
        <dbReference type="ARBA" id="ARBA00022723"/>
    </source>
</evidence>
<dbReference type="Gene3D" id="1.10.1300.10">
    <property type="entry name" value="3'5'-cyclic nucleotide phosphodiesterase, catalytic domain"/>
    <property type="match status" value="1"/>
</dbReference>
<feature type="binding site" evidence="3">
    <location>
        <position position="29"/>
    </location>
    <ligand>
        <name>Zn(2+)</name>
        <dbReference type="ChEBI" id="CHEBI:29105"/>
        <label>1</label>
    </ligand>
</feature>
<evidence type="ECO:0000256" key="4">
    <source>
        <dbReference type="RuleBase" id="RU363067"/>
    </source>
</evidence>
<keyword evidence="8" id="KW-1185">Reference proteome</keyword>
<dbReference type="EC" id="3.1.4.-" evidence="4"/>
<evidence type="ECO:0000313" key="8">
    <source>
        <dbReference type="Proteomes" id="UP001186944"/>
    </source>
</evidence>
<dbReference type="SUPFAM" id="SSF109604">
    <property type="entry name" value="HD-domain/PDEase-like"/>
    <property type="match status" value="1"/>
</dbReference>
<accession>A0AA89C110</accession>
<dbReference type="CDD" id="cd00077">
    <property type="entry name" value="HDc"/>
    <property type="match status" value="1"/>
</dbReference>
<dbReference type="GO" id="GO:0046872">
    <property type="term" value="F:metal ion binding"/>
    <property type="evidence" value="ECO:0007669"/>
    <property type="project" value="UniProtKB-KW"/>
</dbReference>
<evidence type="ECO:0000313" key="7">
    <source>
        <dbReference type="EMBL" id="KAK3090192.1"/>
    </source>
</evidence>
<protein>
    <recommendedName>
        <fullName evidence="4">Phosphodiesterase</fullName>
        <ecNumber evidence="4">3.1.4.-</ecNumber>
    </recommendedName>
</protein>
<dbReference type="GO" id="GO:0004114">
    <property type="term" value="F:3',5'-cyclic-nucleotide phosphodiesterase activity"/>
    <property type="evidence" value="ECO:0007669"/>
    <property type="project" value="InterPro"/>
</dbReference>
<dbReference type="Proteomes" id="UP001186944">
    <property type="component" value="Unassembled WGS sequence"/>
</dbReference>
<dbReference type="InterPro" id="IPR023088">
    <property type="entry name" value="PDEase"/>
</dbReference>
<dbReference type="GO" id="GO:0007165">
    <property type="term" value="P:signal transduction"/>
    <property type="evidence" value="ECO:0007669"/>
    <property type="project" value="InterPro"/>
</dbReference>
<reference evidence="7" key="1">
    <citation type="submission" date="2019-08" db="EMBL/GenBank/DDBJ databases">
        <title>The improved chromosome-level genome for the pearl oyster Pinctada fucata martensii using PacBio sequencing and Hi-C.</title>
        <authorList>
            <person name="Zheng Z."/>
        </authorList>
    </citation>
    <scope>NUCLEOTIDE SEQUENCE</scope>
    <source>
        <strain evidence="7">ZZ-2019</strain>
        <tissue evidence="7">Adductor muscle</tissue>
    </source>
</reference>
<feature type="binding site" evidence="3">
    <location>
        <position position="140"/>
    </location>
    <ligand>
        <name>Zn(2+)</name>
        <dbReference type="ChEBI" id="CHEBI:29105"/>
        <label>1</label>
    </ligand>
</feature>
<feature type="compositionally biased region" description="Basic and acidic residues" evidence="5">
    <location>
        <begin position="448"/>
        <end position="458"/>
    </location>
</feature>
<comment type="similarity">
    <text evidence="4">Belongs to the cyclic nucleotide phosphodiesterase family.</text>
</comment>
<feature type="region of interest" description="Disordered" evidence="5">
    <location>
        <begin position="243"/>
        <end position="266"/>
    </location>
</feature>
<dbReference type="AlphaFoldDB" id="A0AA89C110"/>
<dbReference type="PROSITE" id="PS00126">
    <property type="entry name" value="PDEASE_I_1"/>
    <property type="match status" value="1"/>
</dbReference>
<dbReference type="InterPro" id="IPR002073">
    <property type="entry name" value="PDEase_catalytic_dom"/>
</dbReference>
<dbReference type="EMBL" id="VSWD01000010">
    <property type="protein sequence ID" value="KAK3090192.1"/>
    <property type="molecule type" value="Genomic_DNA"/>
</dbReference>
<evidence type="ECO:0000256" key="3">
    <source>
        <dbReference type="PIRSR" id="PIRSR623088-3"/>
    </source>
</evidence>
<dbReference type="InterPro" id="IPR023174">
    <property type="entry name" value="PDEase_CS"/>
</dbReference>
<name>A0AA89C110_PINIB</name>
<dbReference type="InterPro" id="IPR003607">
    <property type="entry name" value="HD/PDEase_dom"/>
</dbReference>
<dbReference type="InterPro" id="IPR036971">
    <property type="entry name" value="PDEase_catalytic_dom_sf"/>
</dbReference>
<keyword evidence="2 4" id="KW-0378">Hydrolase</keyword>
<evidence type="ECO:0000259" key="6">
    <source>
        <dbReference type="PROSITE" id="PS51845"/>
    </source>
</evidence>
<feature type="region of interest" description="Disordered" evidence="5">
    <location>
        <begin position="448"/>
        <end position="470"/>
    </location>
</feature>
<organism evidence="7 8">
    <name type="scientific">Pinctada imbricata</name>
    <name type="common">Atlantic pearl-oyster</name>
    <name type="synonym">Pinctada martensii</name>
    <dbReference type="NCBI Taxonomy" id="66713"/>
    <lineage>
        <taxon>Eukaryota</taxon>
        <taxon>Metazoa</taxon>
        <taxon>Spiralia</taxon>
        <taxon>Lophotrochozoa</taxon>
        <taxon>Mollusca</taxon>
        <taxon>Bivalvia</taxon>
        <taxon>Autobranchia</taxon>
        <taxon>Pteriomorphia</taxon>
        <taxon>Pterioida</taxon>
        <taxon>Pterioidea</taxon>
        <taxon>Pteriidae</taxon>
        <taxon>Pinctada</taxon>
    </lineage>
</organism>
<sequence>MHCYLQEQQLVGAIPSLEVMTSLLAAMTHDLDHPGVNQAFLIATSNHLASLYQNTSVLENHHWRTAVGVFHETGVFKHLPQEKWQEIEWQIKSLILATDITRQQEFLSRFKKYLDSDSFNFRKNPEHRHFMLQIALKCADISNPCREWELSKQWSERVCDEFFRQGDLERNIHIPVTPMCNRQTTTVAKIQAGFMQFVVHPLFSEWSRFLPSKLSTEMLDNIDKNKKKWQCVIQEEQEKQLLQEKKEEEEVNSSNEEDKIESDIEDEMSDTVEEARLPLTFTHLVDNDDENSLAPGSRRGSCRSLSPLREISENGWCPEQRRHSMPPACFRREVTCVTIKRDSLPMNQYHRRRSLPTAVIVHTTSLDKLSGRLSGLATSKNSSGGKSISMEELLARPKISNLTMSYEASRLASGLSDVTQYRSQGGSVRFKNLPQVSQIPVSVTEPRKLDKVTSEKENIPLNPNSGHVINKEPFQTLPSDVAFAQNSEKSNVSTSFNPHSHEALNCVDKHNVQTPKPPVVVVGETTLTEPERTDICSNSLDRVNLIGNPPEDSSLLNLGISRSMNSTIKPASLSQ</sequence>
<dbReference type="PROSITE" id="PS51845">
    <property type="entry name" value="PDEASE_I_2"/>
    <property type="match status" value="1"/>
</dbReference>
<dbReference type="Pfam" id="PF00233">
    <property type="entry name" value="PDEase_I"/>
    <property type="match status" value="1"/>
</dbReference>
<comment type="caution">
    <text evidence="7">The sequence shown here is derived from an EMBL/GenBank/DDBJ whole genome shotgun (WGS) entry which is preliminary data.</text>
</comment>
<dbReference type="PRINTS" id="PR00387">
    <property type="entry name" value="PDIESTERASE1"/>
</dbReference>
<evidence type="ECO:0000256" key="2">
    <source>
        <dbReference type="ARBA" id="ARBA00022801"/>
    </source>
</evidence>
<dbReference type="PANTHER" id="PTHR11347">
    <property type="entry name" value="CYCLIC NUCLEOTIDE PHOSPHODIESTERASE"/>
    <property type="match status" value="1"/>
</dbReference>
<gene>
    <name evidence="7" type="ORF">FSP39_009916</name>
</gene>
<proteinExistence type="inferred from homology"/>
<keyword evidence="1 3" id="KW-0479">Metal-binding</keyword>